<gene>
    <name evidence="2" type="ORF">QE417_004003</name>
</gene>
<dbReference type="InterPro" id="IPR002509">
    <property type="entry name" value="NODB_dom"/>
</dbReference>
<evidence type="ECO:0000313" key="2">
    <source>
        <dbReference type="EMBL" id="MDT3404931.1"/>
    </source>
</evidence>
<dbReference type="PANTHER" id="PTHR47561:SF1">
    <property type="entry name" value="POLYSACCHARIDE DEACETYLASE FAMILY PROTEIN (AFU_ORTHOLOGUE AFUA_6G05030)"/>
    <property type="match status" value="1"/>
</dbReference>
<proteinExistence type="predicted"/>
<feature type="domain" description="NodB homology" evidence="1">
    <location>
        <begin position="23"/>
        <end position="108"/>
    </location>
</feature>
<dbReference type="CDD" id="cd10941">
    <property type="entry name" value="CE4_PuuE_HpPgdA_like_2"/>
    <property type="match status" value="1"/>
</dbReference>
<evidence type="ECO:0000313" key="3">
    <source>
        <dbReference type="Proteomes" id="UP001258315"/>
    </source>
</evidence>
<comment type="caution">
    <text evidence="2">The sequence shown here is derived from an EMBL/GenBank/DDBJ whole genome shotgun (WGS) entry which is preliminary data.</text>
</comment>
<name>A0ABU3GZR5_9SPHI</name>
<protein>
    <submittedName>
        <fullName evidence="2">Peptidoglycan/xylan/chitin deacetylase (PgdA/CDA1 family)</fullName>
    </submittedName>
</protein>
<sequence>MILLSFDIEEFDMPFEYGKSIPFDEQLAISTQGTLSILKILEDAGVKATFYTTANYAMHKPEVVTQIINEGHELASHGFYHSDFKPEHLLQSKNKLEEIGGVPVKGYRMARMMPVDEREIEKAGYQYNSSINPTWLPGRYNNFSKPRTWFYHQNVLQLPSSVSPLIRFPLFWLSFHNLPMSLLKMLSAATHRKDGYLNLYFHPWEFTDLDQPERFNFPGYVVRNSGNAFIKRLTAFIAWAKAKGYEFAKTEDFVNTLPKVY</sequence>
<dbReference type="PANTHER" id="PTHR47561">
    <property type="entry name" value="POLYSACCHARIDE DEACETYLASE FAMILY PROTEIN (AFU_ORTHOLOGUE AFUA_6G05030)"/>
    <property type="match status" value="1"/>
</dbReference>
<evidence type="ECO:0000259" key="1">
    <source>
        <dbReference type="Pfam" id="PF01522"/>
    </source>
</evidence>
<dbReference type="InterPro" id="IPR045235">
    <property type="entry name" value="PuuE_HpPgdA-like"/>
</dbReference>
<dbReference type="Proteomes" id="UP001258315">
    <property type="component" value="Unassembled WGS sequence"/>
</dbReference>
<organism evidence="2 3">
    <name type="scientific">Mucilaginibacter terrae</name>
    <dbReference type="NCBI Taxonomy" id="1955052"/>
    <lineage>
        <taxon>Bacteria</taxon>
        <taxon>Pseudomonadati</taxon>
        <taxon>Bacteroidota</taxon>
        <taxon>Sphingobacteriia</taxon>
        <taxon>Sphingobacteriales</taxon>
        <taxon>Sphingobacteriaceae</taxon>
        <taxon>Mucilaginibacter</taxon>
    </lineage>
</organism>
<reference evidence="3" key="1">
    <citation type="submission" date="2023-07" db="EMBL/GenBank/DDBJ databases">
        <title>Functional and genomic diversity of the sorghum phyllosphere microbiome.</title>
        <authorList>
            <person name="Shade A."/>
        </authorList>
    </citation>
    <scope>NUCLEOTIDE SEQUENCE [LARGE SCALE GENOMIC DNA]</scope>
    <source>
        <strain evidence="3">SORGH_AS_0422</strain>
    </source>
</reference>
<dbReference type="RefSeq" id="WP_311952831.1">
    <property type="nucleotide sequence ID" value="NZ_JAVLVU010000001.1"/>
</dbReference>
<dbReference type="SUPFAM" id="SSF88713">
    <property type="entry name" value="Glycoside hydrolase/deacetylase"/>
    <property type="match status" value="1"/>
</dbReference>
<accession>A0ABU3GZR5</accession>
<dbReference type="Gene3D" id="3.20.20.370">
    <property type="entry name" value="Glycoside hydrolase/deacetylase"/>
    <property type="match status" value="1"/>
</dbReference>
<dbReference type="EMBL" id="JAVLVU010000001">
    <property type="protein sequence ID" value="MDT3404931.1"/>
    <property type="molecule type" value="Genomic_DNA"/>
</dbReference>
<dbReference type="InterPro" id="IPR011330">
    <property type="entry name" value="Glyco_hydro/deAcase_b/a-brl"/>
</dbReference>
<keyword evidence="3" id="KW-1185">Reference proteome</keyword>
<dbReference type="Pfam" id="PF01522">
    <property type="entry name" value="Polysacc_deac_1"/>
    <property type="match status" value="1"/>
</dbReference>